<name>A0AAJ0BI87_9PEZI</name>
<feature type="region of interest" description="Disordered" evidence="1">
    <location>
        <begin position="255"/>
        <end position="299"/>
    </location>
</feature>
<keyword evidence="3" id="KW-1185">Reference proteome</keyword>
<feature type="region of interest" description="Disordered" evidence="1">
    <location>
        <begin position="731"/>
        <end position="752"/>
    </location>
</feature>
<dbReference type="EMBL" id="MU839828">
    <property type="protein sequence ID" value="KAK1758769.1"/>
    <property type="molecule type" value="Genomic_DNA"/>
</dbReference>
<accession>A0AAJ0BI87</accession>
<gene>
    <name evidence="2" type="ORF">QBC47DRAFT_409613</name>
</gene>
<protein>
    <recommendedName>
        <fullName evidence="4">Fungal N-terminal domain-containing protein</fullName>
    </recommendedName>
</protein>
<evidence type="ECO:0000313" key="3">
    <source>
        <dbReference type="Proteomes" id="UP001239445"/>
    </source>
</evidence>
<dbReference type="Proteomes" id="UP001239445">
    <property type="component" value="Unassembled WGS sequence"/>
</dbReference>
<comment type="caution">
    <text evidence="2">The sequence shown here is derived from an EMBL/GenBank/DDBJ whole genome shotgun (WGS) entry which is preliminary data.</text>
</comment>
<evidence type="ECO:0000256" key="1">
    <source>
        <dbReference type="SAM" id="MobiDB-lite"/>
    </source>
</evidence>
<sequence length="770" mass="85929">MDPLSIASSCLAVAGAAVKVGTDITRFIIRCREAKDDLTALSRQTADLNLVLGLLKDDLAPEEGPCRVPPSFQPQLGPIIDNCNSILAEVDALLSKYQPRSGMRWALFGKDKVLGLEKQLDAHVKALNITVTCIQMSVTHDIKGDTTKIRQDVEDIGENAALIPEVRDDIAELRALFLRWQSQQTSGLTPREWVLNRYLDSVTTYCESIVGEPFPHDVETISYQGEPKDSRRSGERTELVEAASDRRIMGTRVTEPRVGGGVSSKCQDESEILPKHPEPTKTEKSPSHPPQLIQSNKETEAVSLGKSADIVKLSPFLPDLHDVEVFPLDIDDTVIREFVVKDPNADIYTTHVIEGASSMNEQRWKSMIQKNDFFLCVVAITGFLIPKSIQGMPTFYTFIIDMLHALAKMATGLGYEAQDHGSPGTIISLNTPGGKKFYQILQPTSLQRHLHPPWFTPCLLCPDGEIRLFRFQNLDLGTIKTYQAKGHPEHKAISMLYHKYSDRRLGVYEISSLCLTRPELEDWDQICKATDCEGGTLLCDQAYGQLTAKCPPSFLGAFAFEHLPQPSIPEAIRTAQISDKKIWAVTTLTLAPATTMAHSSCGIVYPPDRKALTPQWFDLWSSGISEERVDRIRRNFGGPRAFYVPKETVLFIDRSEVLMAIATDMEGALFRVAFMFPAVVFYRMEPAEIDWVISTVDLSKGQPRRTKTPAVYDGAALVSFLEEVLRKKQKEEAADGVSGEDRGNSKGLKHREGLLEKTMRRLSWLRLGRK</sequence>
<feature type="compositionally biased region" description="Basic and acidic residues" evidence="1">
    <location>
        <begin position="266"/>
        <end position="286"/>
    </location>
</feature>
<evidence type="ECO:0008006" key="4">
    <source>
        <dbReference type="Google" id="ProtNLM"/>
    </source>
</evidence>
<dbReference type="AlphaFoldDB" id="A0AAJ0BI87"/>
<evidence type="ECO:0000313" key="2">
    <source>
        <dbReference type="EMBL" id="KAK1758769.1"/>
    </source>
</evidence>
<proteinExistence type="predicted"/>
<reference evidence="2" key="1">
    <citation type="submission" date="2023-06" db="EMBL/GenBank/DDBJ databases">
        <title>Genome-scale phylogeny and comparative genomics of the fungal order Sordariales.</title>
        <authorList>
            <consortium name="Lawrence Berkeley National Laboratory"/>
            <person name="Hensen N."/>
            <person name="Bonometti L."/>
            <person name="Westerberg I."/>
            <person name="Brannstrom I.O."/>
            <person name="Guillou S."/>
            <person name="Cros-Aarteil S."/>
            <person name="Calhoun S."/>
            <person name="Haridas S."/>
            <person name="Kuo A."/>
            <person name="Mondo S."/>
            <person name="Pangilinan J."/>
            <person name="Riley R."/>
            <person name="Labutti K."/>
            <person name="Andreopoulos B."/>
            <person name="Lipzen A."/>
            <person name="Chen C."/>
            <person name="Yanf M."/>
            <person name="Daum C."/>
            <person name="Ng V."/>
            <person name="Clum A."/>
            <person name="Steindorff A."/>
            <person name="Ohm R."/>
            <person name="Martin F."/>
            <person name="Silar P."/>
            <person name="Natvig D."/>
            <person name="Lalanne C."/>
            <person name="Gautier V."/>
            <person name="Ament-Velasquez S.L."/>
            <person name="Kruys A."/>
            <person name="Hutchinson M.I."/>
            <person name="Powell A.J."/>
            <person name="Barry K."/>
            <person name="Miller A.N."/>
            <person name="Grigoriev I.V."/>
            <person name="Debuchy R."/>
            <person name="Gladieux P."/>
            <person name="Thoren M.H."/>
            <person name="Johannesson H."/>
        </authorList>
    </citation>
    <scope>NUCLEOTIDE SEQUENCE</scope>
    <source>
        <strain evidence="2">PSN4</strain>
    </source>
</reference>
<organism evidence="2 3">
    <name type="scientific">Echria macrotheca</name>
    <dbReference type="NCBI Taxonomy" id="438768"/>
    <lineage>
        <taxon>Eukaryota</taxon>
        <taxon>Fungi</taxon>
        <taxon>Dikarya</taxon>
        <taxon>Ascomycota</taxon>
        <taxon>Pezizomycotina</taxon>
        <taxon>Sordariomycetes</taxon>
        <taxon>Sordariomycetidae</taxon>
        <taxon>Sordariales</taxon>
        <taxon>Schizotheciaceae</taxon>
        <taxon>Echria</taxon>
    </lineage>
</organism>